<dbReference type="GeneID" id="300574133"/>
<feature type="compositionally biased region" description="Low complexity" evidence="1">
    <location>
        <begin position="73"/>
        <end position="152"/>
    </location>
</feature>
<feature type="region of interest" description="Disordered" evidence="1">
    <location>
        <begin position="56"/>
        <end position="152"/>
    </location>
</feature>
<feature type="compositionally biased region" description="Polar residues" evidence="1">
    <location>
        <begin position="56"/>
        <end position="71"/>
    </location>
</feature>
<dbReference type="RefSeq" id="XP_073562613.1">
    <property type="nucleotide sequence ID" value="XM_073699683.1"/>
</dbReference>
<evidence type="ECO:0000256" key="1">
    <source>
        <dbReference type="SAM" id="MobiDB-lite"/>
    </source>
</evidence>
<keyword evidence="4" id="KW-1185">Reference proteome</keyword>
<dbReference type="Proteomes" id="UP001642720">
    <property type="component" value="Unassembled WGS sequence"/>
</dbReference>
<proteinExistence type="predicted"/>
<feature type="signal peptide" evidence="2">
    <location>
        <begin position="1"/>
        <end position="19"/>
    </location>
</feature>
<reference evidence="3 4" key="1">
    <citation type="submission" date="2018-01" db="EMBL/GenBank/DDBJ databases">
        <title>Genome characterization of the sugarcane-associated fungus Trichoderma ghanense CCMA-1212 and their application in lignocelulose bioconversion.</title>
        <authorList>
            <person name="Steindorff A.S."/>
            <person name="Mendes T.D."/>
            <person name="Vilela E.S.D."/>
            <person name="Rodrigues D.S."/>
            <person name="Formighieri E.F."/>
            <person name="Melo I.S."/>
            <person name="Favaro L.C.L."/>
        </authorList>
    </citation>
    <scope>NUCLEOTIDE SEQUENCE [LARGE SCALE GENOMIC DNA]</scope>
    <source>
        <strain evidence="3 4">CCMA-1212</strain>
    </source>
</reference>
<dbReference type="EMBL" id="PPTA01000002">
    <property type="protein sequence ID" value="TFB06412.1"/>
    <property type="molecule type" value="Genomic_DNA"/>
</dbReference>
<feature type="chain" id="PRO_5046485624" evidence="2">
    <location>
        <begin position="20"/>
        <end position="179"/>
    </location>
</feature>
<organism evidence="3 4">
    <name type="scientific">Trichoderma ghanense</name>
    <dbReference type="NCBI Taxonomy" id="65468"/>
    <lineage>
        <taxon>Eukaryota</taxon>
        <taxon>Fungi</taxon>
        <taxon>Dikarya</taxon>
        <taxon>Ascomycota</taxon>
        <taxon>Pezizomycotina</taxon>
        <taxon>Sordariomycetes</taxon>
        <taxon>Hypocreomycetidae</taxon>
        <taxon>Hypocreales</taxon>
        <taxon>Hypocreaceae</taxon>
        <taxon>Trichoderma</taxon>
    </lineage>
</organism>
<sequence length="179" mass="18032">MSLHRFIAIVLTASSLAIAQGSLLPTRLVSNPVQPTAFSDDPALTTHSPLVIITPSESVSGSDQAESTPSILTPPETTTTTTTTTQETLYVQTTMPTSSSATSTSTESGSGSFFPQTTFPNATTTATETSSSSSSPSSPSVTTLTGTKTSLTSNPASVPTAFANAAAGLIALVGLAMAL</sequence>
<protein>
    <submittedName>
        <fullName evidence="3">Uncharacterized protein</fullName>
    </submittedName>
</protein>
<name>A0ABY2HDK2_9HYPO</name>
<gene>
    <name evidence="3" type="ORF">CCMA1212_002295</name>
</gene>
<evidence type="ECO:0000313" key="3">
    <source>
        <dbReference type="EMBL" id="TFB06412.1"/>
    </source>
</evidence>
<evidence type="ECO:0000313" key="4">
    <source>
        <dbReference type="Proteomes" id="UP001642720"/>
    </source>
</evidence>
<accession>A0ABY2HDK2</accession>
<keyword evidence="2" id="KW-0732">Signal</keyword>
<evidence type="ECO:0000256" key="2">
    <source>
        <dbReference type="SAM" id="SignalP"/>
    </source>
</evidence>
<comment type="caution">
    <text evidence="3">The sequence shown here is derived from an EMBL/GenBank/DDBJ whole genome shotgun (WGS) entry which is preliminary data.</text>
</comment>